<evidence type="ECO:0000259" key="1">
    <source>
        <dbReference type="PROSITE" id="PS50042"/>
    </source>
</evidence>
<proteinExistence type="predicted"/>
<dbReference type="CDD" id="cd00038">
    <property type="entry name" value="CAP_ED"/>
    <property type="match status" value="1"/>
</dbReference>
<dbReference type="InterPro" id="IPR000595">
    <property type="entry name" value="cNMP-bd_dom"/>
</dbReference>
<dbReference type="AlphaFoldDB" id="A0A917IBG9"/>
<comment type="caution">
    <text evidence="2">The sequence shown here is derived from an EMBL/GenBank/DDBJ whole genome shotgun (WGS) entry which is preliminary data.</text>
</comment>
<feature type="domain" description="Cyclic nucleotide-binding" evidence="1">
    <location>
        <begin position="15"/>
        <end position="131"/>
    </location>
</feature>
<dbReference type="SUPFAM" id="SSF51206">
    <property type="entry name" value="cAMP-binding domain-like"/>
    <property type="match status" value="1"/>
</dbReference>
<dbReference type="GO" id="GO:0005249">
    <property type="term" value="F:voltage-gated potassium channel activity"/>
    <property type="evidence" value="ECO:0007669"/>
    <property type="project" value="TreeGrafter"/>
</dbReference>
<reference evidence="2" key="1">
    <citation type="journal article" date="2014" name="Int. J. Syst. Evol. Microbiol.">
        <title>Complete genome sequence of Corynebacterium casei LMG S-19264T (=DSM 44701T), isolated from a smear-ripened cheese.</title>
        <authorList>
            <consortium name="US DOE Joint Genome Institute (JGI-PGF)"/>
            <person name="Walter F."/>
            <person name="Albersmeier A."/>
            <person name="Kalinowski J."/>
            <person name="Ruckert C."/>
        </authorList>
    </citation>
    <scope>NUCLEOTIDE SEQUENCE</scope>
    <source>
        <strain evidence="2">CGMCC 1.12214</strain>
    </source>
</reference>
<name>A0A917IBG9_9HYPH</name>
<organism evidence="2 3">
    <name type="scientific">Alsobacter metallidurans</name>
    <dbReference type="NCBI Taxonomy" id="340221"/>
    <lineage>
        <taxon>Bacteria</taxon>
        <taxon>Pseudomonadati</taxon>
        <taxon>Pseudomonadota</taxon>
        <taxon>Alphaproteobacteria</taxon>
        <taxon>Hyphomicrobiales</taxon>
        <taxon>Alsobacteraceae</taxon>
        <taxon>Alsobacter</taxon>
    </lineage>
</organism>
<dbReference type="Proteomes" id="UP000603912">
    <property type="component" value="Unassembled WGS sequence"/>
</dbReference>
<dbReference type="PANTHER" id="PTHR10217">
    <property type="entry name" value="VOLTAGE AND LIGAND GATED POTASSIUM CHANNEL"/>
    <property type="match status" value="1"/>
</dbReference>
<protein>
    <recommendedName>
        <fullName evidence="1">Cyclic nucleotide-binding domain-containing protein</fullName>
    </recommendedName>
</protein>
<dbReference type="SMART" id="SM00100">
    <property type="entry name" value="cNMP"/>
    <property type="match status" value="1"/>
</dbReference>
<dbReference type="Gene3D" id="2.60.120.10">
    <property type="entry name" value="Jelly Rolls"/>
    <property type="match status" value="1"/>
</dbReference>
<evidence type="ECO:0000313" key="3">
    <source>
        <dbReference type="Proteomes" id="UP000603912"/>
    </source>
</evidence>
<dbReference type="InterPro" id="IPR018490">
    <property type="entry name" value="cNMP-bd_dom_sf"/>
</dbReference>
<dbReference type="InterPro" id="IPR050818">
    <property type="entry name" value="KCNH_animal-type"/>
</dbReference>
<keyword evidence="3" id="KW-1185">Reference proteome</keyword>
<gene>
    <name evidence="2" type="ORF">GCM10007036_46300</name>
</gene>
<dbReference type="PANTHER" id="PTHR10217:SF435">
    <property type="entry name" value="POTASSIUM VOLTAGE-GATED CHANNEL PROTEIN EAG"/>
    <property type="match status" value="1"/>
</dbReference>
<dbReference type="EMBL" id="BMES01000003">
    <property type="protein sequence ID" value="GGH33566.1"/>
    <property type="molecule type" value="Genomic_DNA"/>
</dbReference>
<reference evidence="2" key="2">
    <citation type="submission" date="2020-09" db="EMBL/GenBank/DDBJ databases">
        <authorList>
            <person name="Sun Q."/>
            <person name="Zhou Y."/>
        </authorList>
    </citation>
    <scope>NUCLEOTIDE SEQUENCE</scope>
    <source>
        <strain evidence="2">CGMCC 1.12214</strain>
    </source>
</reference>
<dbReference type="Pfam" id="PF00027">
    <property type="entry name" value="cNMP_binding"/>
    <property type="match status" value="1"/>
</dbReference>
<dbReference type="GO" id="GO:0005886">
    <property type="term" value="C:plasma membrane"/>
    <property type="evidence" value="ECO:0007669"/>
    <property type="project" value="TreeGrafter"/>
</dbReference>
<dbReference type="GO" id="GO:0042391">
    <property type="term" value="P:regulation of membrane potential"/>
    <property type="evidence" value="ECO:0007669"/>
    <property type="project" value="TreeGrafter"/>
</dbReference>
<evidence type="ECO:0000313" key="2">
    <source>
        <dbReference type="EMBL" id="GGH33566.1"/>
    </source>
</evidence>
<dbReference type="RefSeq" id="WP_188520167.1">
    <property type="nucleotide sequence ID" value="NZ_BMES01000003.1"/>
</dbReference>
<dbReference type="InterPro" id="IPR014710">
    <property type="entry name" value="RmlC-like_jellyroll"/>
</dbReference>
<accession>A0A917IBG9</accession>
<dbReference type="PROSITE" id="PS50042">
    <property type="entry name" value="CNMP_BINDING_3"/>
    <property type="match status" value="1"/>
</dbReference>
<sequence length="161" mass="17685">MSLKRDIDLLQRVPLFSRAEPEALQLIAFAAEGRSFRSGNVLFRRGDVSNGGYLLTGGAVALNADDSSAPMIVQAGVLLGELAMIIDTERPATATAREPTTTLRITREIFRRVMQEFPDSAETMREHLAAHAQVTSAGLSTVRYRLLNVDRLDQSLTKERG</sequence>